<evidence type="ECO:0000313" key="3">
    <source>
        <dbReference type="Proteomes" id="UP000518300"/>
    </source>
</evidence>
<comment type="caution">
    <text evidence="2">The sequence shown here is derived from an EMBL/GenBank/DDBJ whole genome shotgun (WGS) entry which is preliminary data.</text>
</comment>
<feature type="compositionally biased region" description="Low complexity" evidence="1">
    <location>
        <begin position="1"/>
        <end position="36"/>
    </location>
</feature>
<dbReference type="RefSeq" id="WP_169343027.1">
    <property type="nucleotide sequence ID" value="NZ_JABBJJ010000007.1"/>
</dbReference>
<evidence type="ECO:0000256" key="1">
    <source>
        <dbReference type="SAM" id="MobiDB-lite"/>
    </source>
</evidence>
<accession>A0A848L4V4</accession>
<feature type="region of interest" description="Disordered" evidence="1">
    <location>
        <begin position="1"/>
        <end position="50"/>
    </location>
</feature>
<dbReference type="Proteomes" id="UP000518300">
    <property type="component" value="Unassembled WGS sequence"/>
</dbReference>
<keyword evidence="3" id="KW-1185">Reference proteome</keyword>
<dbReference type="EMBL" id="JABBJJ010000007">
    <property type="protein sequence ID" value="NMO13744.1"/>
    <property type="molecule type" value="Genomic_DNA"/>
</dbReference>
<feature type="compositionally biased region" description="Polar residues" evidence="1">
    <location>
        <begin position="39"/>
        <end position="50"/>
    </location>
</feature>
<reference evidence="2 3" key="1">
    <citation type="submission" date="2020-04" db="EMBL/GenBank/DDBJ databases">
        <title>Draft genome of Pyxidicoccus fallax type strain.</title>
        <authorList>
            <person name="Whitworth D.E."/>
        </authorList>
    </citation>
    <scope>NUCLEOTIDE SEQUENCE [LARGE SCALE GENOMIC DNA]</scope>
    <source>
        <strain evidence="2 3">DSM 14698</strain>
    </source>
</reference>
<protein>
    <submittedName>
        <fullName evidence="2">Uncharacterized protein</fullName>
    </submittedName>
</protein>
<name>A0A848L4V4_9BACT</name>
<gene>
    <name evidence="2" type="ORF">HG543_02545</name>
</gene>
<evidence type="ECO:0000313" key="2">
    <source>
        <dbReference type="EMBL" id="NMO13744.1"/>
    </source>
</evidence>
<organism evidence="2 3">
    <name type="scientific">Pyxidicoccus fallax</name>
    <dbReference type="NCBI Taxonomy" id="394095"/>
    <lineage>
        <taxon>Bacteria</taxon>
        <taxon>Pseudomonadati</taxon>
        <taxon>Myxococcota</taxon>
        <taxon>Myxococcia</taxon>
        <taxon>Myxococcales</taxon>
        <taxon>Cystobacterineae</taxon>
        <taxon>Myxococcaceae</taxon>
        <taxon>Pyxidicoccus</taxon>
    </lineage>
</organism>
<dbReference type="AlphaFoldDB" id="A0A848L4V4"/>
<sequence length="752" mass="78535">MTSRLLSRPSSLPATKAAAGLKAATSPKPASAPKAAVPQNPSTARNLATASQAVSRGYSANSGFSASAPKRLVLDSGAAPVALTPGGASFRVAQGIVPEKAQKLLAPAERADVRSGRAPEGIVPEKAEKLLALGGRLDINVGRVAQGIVSEKAKDTLSLSDRTVGKRIAAGELSGGEDLAGLRLKQLLMGGKVNGLPGTVSFNAVQGIGGQGLPIVVPGAAEVTEAQEAYDEAVEAKAAADQRLAADLAAFGPVMSEAERQAYIEAYWAQEDNAELVDAVNEAGDDLSAALNEYGPHLEEVAASGHPQAQQQAALALQNAYESLATSDTHADEAIAYAERVNNSPELAESLTNVFGEDLEERIGNEVLGEAVPRAQSEIYSQYPNDPVAAAQAFQALLTGFETGKTLRGLAQDLQDLATQVGALAAGDYAAAEELIPEGTSKFAQALQLAGVAQGIFQGIHGEGLDERLEGFLSAAQGGLEQASGILELFGRTDLAKTVGEFASKLAPFIDAAVDINQLRQDIEALTDGANAGEVIAAVGSAVSVLGDVLWFTPVGQVLQILGGVINEVGGLIDDIISGEDAREELREQRLELLEAAGVGPESTRELLVDNVELARLLGTMGLSEEQFLDELTRADRIFDGDDRDAEIAVWQGYQAAALFGLEGQEALDFVALFQDLSPEEQLRLNAAGIAGLVSSTDWSDPDAEEVNVRLQELADTLTSIFGEDAVERFGLDDATVRDVNTDFLKTSQQGR</sequence>
<proteinExistence type="predicted"/>